<dbReference type="PANTHER" id="PTHR36917">
    <property type="entry name" value="INTRACELLULAR SEPTATION PROTEIN A-RELATED"/>
    <property type="match status" value="1"/>
</dbReference>
<dbReference type="HAMAP" id="MF_00189">
    <property type="entry name" value="YciB"/>
    <property type="match status" value="1"/>
</dbReference>
<dbReference type="Pfam" id="PF04279">
    <property type="entry name" value="IspA"/>
    <property type="match status" value="1"/>
</dbReference>
<evidence type="ECO:0000313" key="6">
    <source>
        <dbReference type="EMBL" id="AQS36864.1"/>
    </source>
</evidence>
<feature type="transmembrane region" description="Helical" evidence="5">
    <location>
        <begin position="76"/>
        <end position="93"/>
    </location>
</feature>
<keyword evidence="4 5" id="KW-0472">Membrane</keyword>
<comment type="similarity">
    <text evidence="5">Belongs to the YciB family.</text>
</comment>
<sequence length="208" mass="23904">MLLVYPAARVTLGLSILNSHFDNIPMKQLLDFLPLVIFFAVYKFFDIYVASGALIAATALQLIVTYALYKKIEKMHLVTFVMVTFFGTLTLVFHDDTFIKWKVTVVYALFAIALAVSQFINKPILKSMLGKELVVEDRIWAHVTWYWVTFFIACGLINIYVAFSLSQETWVNFKVFGLTALTLLNTVVTVVYLFKHMPEEHKKELTKK</sequence>
<evidence type="ECO:0000256" key="5">
    <source>
        <dbReference type="HAMAP-Rule" id="MF_00189"/>
    </source>
</evidence>
<keyword evidence="7" id="KW-1185">Reference proteome</keyword>
<dbReference type="InterPro" id="IPR006008">
    <property type="entry name" value="YciB"/>
</dbReference>
<protein>
    <recommendedName>
        <fullName evidence="5">Inner membrane-spanning protein YciB</fullName>
    </recommendedName>
</protein>
<keyword evidence="2 5" id="KW-0812">Transmembrane</keyword>
<keyword evidence="1 5" id="KW-1003">Cell membrane</keyword>
<evidence type="ECO:0000256" key="2">
    <source>
        <dbReference type="ARBA" id="ARBA00022692"/>
    </source>
</evidence>
<keyword evidence="3 5" id="KW-1133">Transmembrane helix</keyword>
<dbReference type="AlphaFoldDB" id="A0A1S6HMY7"/>
<evidence type="ECO:0000256" key="1">
    <source>
        <dbReference type="ARBA" id="ARBA00022475"/>
    </source>
</evidence>
<proteinExistence type="inferred from homology"/>
<feature type="transmembrane region" description="Helical" evidence="5">
    <location>
        <begin position="51"/>
        <end position="69"/>
    </location>
</feature>
<evidence type="ECO:0000256" key="3">
    <source>
        <dbReference type="ARBA" id="ARBA00022989"/>
    </source>
</evidence>
<feature type="transmembrane region" description="Helical" evidence="5">
    <location>
        <begin position="99"/>
        <end position="120"/>
    </location>
</feature>
<dbReference type="STRING" id="225848.Sps_01700"/>
<feature type="transmembrane region" description="Helical" evidence="5">
    <location>
        <begin position="175"/>
        <end position="194"/>
    </location>
</feature>
<evidence type="ECO:0000256" key="4">
    <source>
        <dbReference type="ARBA" id="ARBA00023136"/>
    </source>
</evidence>
<dbReference type="NCBIfam" id="NF001325">
    <property type="entry name" value="PRK00259.1-3"/>
    <property type="match status" value="1"/>
</dbReference>
<dbReference type="NCBIfam" id="TIGR00997">
    <property type="entry name" value="ispZ"/>
    <property type="match status" value="1"/>
</dbReference>
<comment type="function">
    <text evidence="5">Plays a role in cell envelope biogenesis, maintenance of cell envelope integrity and membrane homeostasis.</text>
</comment>
<dbReference type="PANTHER" id="PTHR36917:SF1">
    <property type="entry name" value="INNER MEMBRANE-SPANNING PROTEIN YCIB"/>
    <property type="match status" value="1"/>
</dbReference>
<gene>
    <name evidence="5" type="primary">yciB</name>
    <name evidence="6" type="ORF">Sps_01700</name>
</gene>
<dbReference type="KEGG" id="spsw:Sps_01700"/>
<organism evidence="6 7">
    <name type="scientific">Shewanella psychrophila</name>
    <dbReference type="NCBI Taxonomy" id="225848"/>
    <lineage>
        <taxon>Bacteria</taxon>
        <taxon>Pseudomonadati</taxon>
        <taxon>Pseudomonadota</taxon>
        <taxon>Gammaproteobacteria</taxon>
        <taxon>Alteromonadales</taxon>
        <taxon>Shewanellaceae</taxon>
        <taxon>Shewanella</taxon>
    </lineage>
</organism>
<keyword evidence="5" id="KW-0997">Cell inner membrane</keyword>
<name>A0A1S6HMY7_9GAMM</name>
<reference evidence="6 7" key="1">
    <citation type="submission" date="2016-03" db="EMBL/GenBank/DDBJ databases">
        <title>Complete genome sequence of Shewanella psychrophila WP2, a deep sea bacterium isolated from west Pacific sediment.</title>
        <authorList>
            <person name="Xu G."/>
            <person name="Jian H."/>
        </authorList>
    </citation>
    <scope>NUCLEOTIDE SEQUENCE [LARGE SCALE GENOMIC DNA]</scope>
    <source>
        <strain evidence="6 7">WP2</strain>
    </source>
</reference>
<dbReference type="NCBIfam" id="NF001324">
    <property type="entry name" value="PRK00259.1-2"/>
    <property type="match status" value="1"/>
</dbReference>
<evidence type="ECO:0000313" key="7">
    <source>
        <dbReference type="Proteomes" id="UP000189545"/>
    </source>
</evidence>
<accession>A0A1S6HMY7</accession>
<dbReference type="EMBL" id="CP014782">
    <property type="protein sequence ID" value="AQS36864.1"/>
    <property type="molecule type" value="Genomic_DNA"/>
</dbReference>
<dbReference type="GO" id="GO:0005886">
    <property type="term" value="C:plasma membrane"/>
    <property type="evidence" value="ECO:0007669"/>
    <property type="project" value="UniProtKB-SubCell"/>
</dbReference>
<feature type="transmembrane region" description="Helical" evidence="5">
    <location>
        <begin position="140"/>
        <end position="163"/>
    </location>
</feature>
<comment type="subcellular location">
    <subcellularLocation>
        <location evidence="5">Cell inner membrane</location>
        <topology evidence="5">Multi-pass membrane protein</topology>
    </subcellularLocation>
</comment>
<dbReference type="Proteomes" id="UP000189545">
    <property type="component" value="Chromosome"/>
</dbReference>